<evidence type="ECO:0000313" key="1">
    <source>
        <dbReference type="EnsemblMetazoa" id="Aqu2.1.23121_001"/>
    </source>
</evidence>
<accession>A0A1X7U6P4</accession>
<dbReference type="InParanoid" id="A0A1X7U6P4"/>
<protein>
    <recommendedName>
        <fullName evidence="2">DUF4371 domain-containing protein</fullName>
    </recommendedName>
</protein>
<evidence type="ECO:0008006" key="2">
    <source>
        <dbReference type="Google" id="ProtNLM"/>
    </source>
</evidence>
<sequence length="195" mass="21900">MKRWKAAYFIRKRGMTQSSSLHQADGHIGKVFRKYCPAAKTMSGARQIASKYLPEIFESHMNFLKEKIIDQKLSLILDESSDVIGRPAVNTLASFYDSSLNNKSVALLDTTLMKACNSTTLALLLSRVIQNIDKDRVDVIGLSTDSAVYMKKVASDGKAAYNPKLLQFNDVNYNSSMMWLISYMLQLMQPCILSP</sequence>
<dbReference type="AlphaFoldDB" id="A0A1X7U6P4"/>
<dbReference type="EnsemblMetazoa" id="Aqu2.1.23121_001">
    <property type="protein sequence ID" value="Aqu2.1.23121_001"/>
    <property type="gene ID" value="Aqu2.1.23121"/>
</dbReference>
<organism evidence="1">
    <name type="scientific">Amphimedon queenslandica</name>
    <name type="common">Sponge</name>
    <dbReference type="NCBI Taxonomy" id="400682"/>
    <lineage>
        <taxon>Eukaryota</taxon>
        <taxon>Metazoa</taxon>
        <taxon>Porifera</taxon>
        <taxon>Demospongiae</taxon>
        <taxon>Heteroscleromorpha</taxon>
        <taxon>Haplosclerida</taxon>
        <taxon>Niphatidae</taxon>
        <taxon>Amphimedon</taxon>
    </lineage>
</organism>
<reference evidence="1" key="1">
    <citation type="submission" date="2017-05" db="UniProtKB">
        <authorList>
            <consortium name="EnsemblMetazoa"/>
        </authorList>
    </citation>
    <scope>IDENTIFICATION</scope>
</reference>
<name>A0A1X7U6P4_AMPQE</name>
<proteinExistence type="predicted"/>